<dbReference type="SUPFAM" id="SSF53795">
    <property type="entry name" value="PEP carboxykinase-like"/>
    <property type="match status" value="1"/>
</dbReference>
<reference evidence="1" key="1">
    <citation type="submission" date="2022-09" db="EMBL/GenBank/DDBJ databases">
        <title>Comparative genomics and taxonomic characterization of three novel marine species of genus Reichenbachiella exhibiting antioxidant and polysaccharide degradation activities.</title>
        <authorList>
            <person name="Muhammad N."/>
            <person name="Lee Y.-J."/>
            <person name="Ko J."/>
            <person name="Kim S.-G."/>
        </authorList>
    </citation>
    <scope>NUCLEOTIDE SEQUENCE</scope>
    <source>
        <strain evidence="1">BKB1-1</strain>
    </source>
</reference>
<gene>
    <name evidence="1" type="ORF">N6H18_01580</name>
</gene>
<dbReference type="EMBL" id="CP106679">
    <property type="protein sequence ID" value="UXP32659.1"/>
    <property type="molecule type" value="Genomic_DNA"/>
</dbReference>
<organism evidence="1 2">
    <name type="scientific">Reichenbachiella agarivorans</name>
    <dbReference type="NCBI Taxonomy" id="2979464"/>
    <lineage>
        <taxon>Bacteria</taxon>
        <taxon>Pseudomonadati</taxon>
        <taxon>Bacteroidota</taxon>
        <taxon>Cytophagia</taxon>
        <taxon>Cytophagales</taxon>
        <taxon>Reichenbachiellaceae</taxon>
        <taxon>Reichenbachiella</taxon>
    </lineage>
</organism>
<dbReference type="RefSeq" id="WP_262310094.1">
    <property type="nucleotide sequence ID" value="NZ_CP106679.1"/>
</dbReference>
<dbReference type="Gene3D" id="3.40.50.300">
    <property type="entry name" value="P-loop containing nucleotide triphosphate hydrolases"/>
    <property type="match status" value="1"/>
</dbReference>
<dbReference type="InterPro" id="IPR027417">
    <property type="entry name" value="P-loop_NTPase"/>
</dbReference>
<protein>
    <recommendedName>
        <fullName evidence="3">HprK-related kinase B</fullName>
    </recommendedName>
</protein>
<sequence>MNKKSFLSFYDELSAEYSVAEQTLATNRHHISFANHVFAATFIGSETNDFYLPALTHLKISLPSIHDFEVWVIEGESSKINLPNPTWDWNNVSPFGEIYRDENFILNFESWSSVLRVFNRIENKAYIWIQSIDALPKWMRSFPLRSIVDWYFESTAIQPVHSGGIALGNNGVMLTGKGGSGKSSTCLSCLNHDELKYLGDDFMLVDCENGKEAFSLYNVAKVEFENLKKFKFLTPYQEQFKVDDEKYQIFLHELIPSKLTNQFMIDAIFLPKITGSKKGNLVKSNASDALMALAPSTISLLRGNRELTFSKVSNLVKKLPIYTLELSSDFERNPEIIYNHLNQ</sequence>
<name>A0ABY6CQM1_9BACT</name>
<evidence type="ECO:0000313" key="2">
    <source>
        <dbReference type="Proteomes" id="UP001065174"/>
    </source>
</evidence>
<proteinExistence type="predicted"/>
<evidence type="ECO:0000313" key="1">
    <source>
        <dbReference type="EMBL" id="UXP32659.1"/>
    </source>
</evidence>
<dbReference type="Proteomes" id="UP001065174">
    <property type="component" value="Chromosome"/>
</dbReference>
<evidence type="ECO:0008006" key="3">
    <source>
        <dbReference type="Google" id="ProtNLM"/>
    </source>
</evidence>
<accession>A0ABY6CQM1</accession>
<keyword evidence="2" id="KW-1185">Reference proteome</keyword>